<protein>
    <recommendedName>
        <fullName evidence="5">Dystroglycan-type cadherin-like domain-containing protein</fullName>
    </recommendedName>
</protein>
<evidence type="ECO:0008006" key="5">
    <source>
        <dbReference type="Google" id="ProtNLM"/>
    </source>
</evidence>
<keyword evidence="4" id="KW-1185">Reference proteome</keyword>
<dbReference type="GO" id="GO:0016020">
    <property type="term" value="C:membrane"/>
    <property type="evidence" value="ECO:0007669"/>
    <property type="project" value="InterPro"/>
</dbReference>
<organism evidence="3 4">
    <name type="scientific">Rickenella mellea</name>
    <dbReference type="NCBI Taxonomy" id="50990"/>
    <lineage>
        <taxon>Eukaryota</taxon>
        <taxon>Fungi</taxon>
        <taxon>Dikarya</taxon>
        <taxon>Basidiomycota</taxon>
        <taxon>Agaricomycotina</taxon>
        <taxon>Agaricomycetes</taxon>
        <taxon>Hymenochaetales</taxon>
        <taxon>Rickenellaceae</taxon>
        <taxon>Rickenella</taxon>
    </lineage>
</organism>
<keyword evidence="2" id="KW-0732">Signal</keyword>
<feature type="region of interest" description="Disordered" evidence="1">
    <location>
        <begin position="918"/>
        <end position="1001"/>
    </location>
</feature>
<dbReference type="AlphaFoldDB" id="A0A4Y7PV26"/>
<evidence type="ECO:0000256" key="2">
    <source>
        <dbReference type="SAM" id="SignalP"/>
    </source>
</evidence>
<dbReference type="OrthoDB" id="414243at2759"/>
<feature type="region of interest" description="Disordered" evidence="1">
    <location>
        <begin position="866"/>
        <end position="890"/>
    </location>
</feature>
<feature type="compositionally biased region" description="Low complexity" evidence="1">
    <location>
        <begin position="711"/>
        <end position="733"/>
    </location>
</feature>
<feature type="region of interest" description="Disordered" evidence="1">
    <location>
        <begin position="421"/>
        <end position="442"/>
    </location>
</feature>
<dbReference type="VEuPathDB" id="FungiDB:BD410DRAFT_443440"/>
<feature type="compositionally biased region" description="Gly residues" evidence="1">
    <location>
        <begin position="868"/>
        <end position="882"/>
    </location>
</feature>
<accession>A0A4Y7PV26</accession>
<dbReference type="InterPro" id="IPR013783">
    <property type="entry name" value="Ig-like_fold"/>
</dbReference>
<dbReference type="Gene3D" id="2.60.40.10">
    <property type="entry name" value="Immunoglobulins"/>
    <property type="match status" value="2"/>
</dbReference>
<evidence type="ECO:0000256" key="1">
    <source>
        <dbReference type="SAM" id="MobiDB-lite"/>
    </source>
</evidence>
<reference evidence="3 4" key="1">
    <citation type="submission" date="2018-06" db="EMBL/GenBank/DDBJ databases">
        <title>A transcriptomic atlas of mushroom development highlights an independent origin of complex multicellularity.</title>
        <authorList>
            <consortium name="DOE Joint Genome Institute"/>
            <person name="Krizsan K."/>
            <person name="Almasi E."/>
            <person name="Merenyi Z."/>
            <person name="Sahu N."/>
            <person name="Viragh M."/>
            <person name="Koszo T."/>
            <person name="Mondo S."/>
            <person name="Kiss B."/>
            <person name="Balint B."/>
            <person name="Kues U."/>
            <person name="Barry K."/>
            <person name="Hegedus J.C."/>
            <person name="Henrissat B."/>
            <person name="Johnson J."/>
            <person name="Lipzen A."/>
            <person name="Ohm R."/>
            <person name="Nagy I."/>
            <person name="Pangilinan J."/>
            <person name="Yan J."/>
            <person name="Xiong Y."/>
            <person name="Grigoriev I.V."/>
            <person name="Hibbett D.S."/>
            <person name="Nagy L.G."/>
        </authorList>
    </citation>
    <scope>NUCLEOTIDE SEQUENCE [LARGE SCALE GENOMIC DNA]</scope>
    <source>
        <strain evidence="3 4">SZMC22713</strain>
    </source>
</reference>
<feature type="region of interest" description="Disordered" evidence="1">
    <location>
        <begin position="711"/>
        <end position="800"/>
    </location>
</feature>
<feature type="signal peptide" evidence="2">
    <location>
        <begin position="1"/>
        <end position="22"/>
    </location>
</feature>
<sequence>MIQYTILLSLILVTRPLRFVQASSSVLLPIQDQLPLIARVNQQYSWSISTSTFSSDISSASNIAASKLPSWLSFSNYTFSGNPAPEDEGNYAVTLSSGNQSDSFTICVTPFPPPVPNIPLSTQFNATNPSFSSVFLLHNGSALLSQGGGDGDGDSDGIPTLRVPPQWSFSVGLEGPTFVPANPDKSVVDTRMGSSDLFYYALQADGSPLPDWLSFNPRTVTFNGVTKAPPTYDPERFSIVLIASDQEGYSAVKAPFDIMVASHELWLSNPQSTLPLYATRGEDFSFDFSANSGPLQSVMVDNRSINAADIKTLSVDTSAYTWMTFDAQAFNLSGTAPSAQAQPISLPMTLEAFNQSMSLKLSLTFSPSYFNAPNTKPLFAVPGSDVNLPLDSYFSSDPSFQGHDVELSASFDPSAASSYLHLSQTSGGGGEKQRQSGSISGSIPSDVAYSEVTITITAYDHSTLTSSHLTALIDMRTKATYTTPSSSSSSRNRKLALGLGVGFGVVGGVVLLFGILAVCRKCCSVKDSAVDADANEKAFVLDEGHGYGWTEKLGLGLGLGRDKGAERDAENDSVNVNGAVFERIPYNSPYPGVGLGDAPIHANNIANNADKGASIRMMKKAAFFQGVKAQMRRLSGSMARRDKKKAMIGKPILMFTKHSADSVSVSGVDDGLPLPNPHHQQHHLMNLPNSNIALAGSVATIYKEREREADGMSLGLNSSPSSSTGQTGKSGRSVPRRRPDFGPPRATLGVTLSRQQQRSQQQQRDANPAAAANANSTSTTPNQHMRRRSNDTQHSGSSGDIEEAVIATASRASSIRSGHSSLPYASSIVDAGVGTATATRPRLVQFTSAKGVPVPIPNLPAGYQRTAGGAGGQDGGRAGGGRGGEERRVSHVADVVEANDDVILNEGMRYVRAFGNQNEDLEPTFPPNLSSPGPAPASRTPTPATPATTSTGSGSGTGSGTKSPAQSVRSSMRPASTGTVRTGEMSLSVPTSSMRSHSPMPTQTSYIYPSPSASFDSALDGGAATTMSRILVGTGEAFVFKFPVSLPPSSSSSSSPSANKNKKRVLKAAMLYGSGALPAFMGYAYSPAGDAGVRDEVEFWGTPKAGDVGEVVIGVFDQDGECVGRLVVEVVGRG</sequence>
<gene>
    <name evidence="3" type="ORF">BD410DRAFT_443440</name>
</gene>
<dbReference type="SUPFAM" id="SSF49313">
    <property type="entry name" value="Cadherin-like"/>
    <property type="match status" value="2"/>
</dbReference>
<dbReference type="InterPro" id="IPR015919">
    <property type="entry name" value="Cadherin-like_sf"/>
</dbReference>
<dbReference type="Proteomes" id="UP000294933">
    <property type="component" value="Unassembled WGS sequence"/>
</dbReference>
<evidence type="ECO:0000313" key="4">
    <source>
        <dbReference type="Proteomes" id="UP000294933"/>
    </source>
</evidence>
<feature type="compositionally biased region" description="Polar residues" evidence="1">
    <location>
        <begin position="988"/>
        <end position="1001"/>
    </location>
</feature>
<proteinExistence type="predicted"/>
<dbReference type="GO" id="GO:0005509">
    <property type="term" value="F:calcium ion binding"/>
    <property type="evidence" value="ECO:0007669"/>
    <property type="project" value="InterPro"/>
</dbReference>
<name>A0A4Y7PV26_9AGAM</name>
<feature type="compositionally biased region" description="Low complexity" evidence="1">
    <location>
        <begin position="930"/>
        <end position="952"/>
    </location>
</feature>
<dbReference type="Pfam" id="PF05345">
    <property type="entry name" value="He_PIG"/>
    <property type="match status" value="2"/>
</dbReference>
<evidence type="ECO:0000313" key="3">
    <source>
        <dbReference type="EMBL" id="TDL19267.1"/>
    </source>
</evidence>
<feature type="chain" id="PRO_5021405547" description="Dystroglycan-type cadherin-like domain-containing protein" evidence="2">
    <location>
        <begin position="23"/>
        <end position="1134"/>
    </location>
</feature>
<dbReference type="STRING" id="50990.A0A4Y7PV26"/>
<dbReference type="EMBL" id="ML170198">
    <property type="protein sequence ID" value="TDL19267.1"/>
    <property type="molecule type" value="Genomic_DNA"/>
</dbReference>
<feature type="compositionally biased region" description="Low complexity" evidence="1">
    <location>
        <begin position="753"/>
        <end position="782"/>
    </location>
</feature>
<feature type="compositionally biased region" description="Polar residues" evidence="1">
    <location>
        <begin position="966"/>
        <end position="980"/>
    </location>
</feature>